<dbReference type="InParanoid" id="A0A3N4M051"/>
<evidence type="ECO:0000256" key="1">
    <source>
        <dbReference type="ARBA" id="ARBA00004123"/>
    </source>
</evidence>
<sequence length="396" mass="43397">MVVPTATAPLPAGPLTVPEMDAITADEVAIYDRQIRLWGMEAQARMRNSKILLIGMRAIANEIAKNLALAGIGSLTVLDPEVVTEDDLASQFFIQEEHIGMNRAEAAAPSIRKLNPRVTIHTDTDSPSSKPPTFFSQFDITIATELDLDALISINTSCRQCSRPFYSAASYGLYGYIFADLISHTFVIERDKSNIETRLAPETQTRKVISCRTKKEGDKVVEFVTKEEKYSSLADTVNCPIDPTWRPRKRRTVPAALPCIKALWEFIRTSPTHNYPTFSRTDLATFTRLATEAVANLDLPADMLKASFISTFVEGCTSELVPVAAILGGVLAQDVINVLGKREQPLQNFLVFDGEVNAGPVLSLHPEGIAKEENGNGNRAKNGEIETSTAEVVSLD</sequence>
<name>A0A3N4M051_9PEZI</name>
<gene>
    <name evidence="9" type="ORF">L211DRAFT_835105</name>
</gene>
<accession>A0A3N4M051</accession>
<dbReference type="PANTHER" id="PTHR10953">
    <property type="entry name" value="UBIQUITIN-ACTIVATING ENZYME E1"/>
    <property type="match status" value="1"/>
</dbReference>
<dbReference type="CDD" id="cd01492">
    <property type="entry name" value="Aos1_SUMO"/>
    <property type="match status" value="1"/>
</dbReference>
<dbReference type="Gene3D" id="3.40.50.720">
    <property type="entry name" value="NAD(P)-binding Rossmann-like Domain"/>
    <property type="match status" value="1"/>
</dbReference>
<evidence type="ECO:0000313" key="10">
    <source>
        <dbReference type="Proteomes" id="UP000267821"/>
    </source>
</evidence>
<dbReference type="GO" id="GO:0031510">
    <property type="term" value="C:SUMO activating enzyme complex"/>
    <property type="evidence" value="ECO:0007669"/>
    <property type="project" value="TreeGrafter"/>
</dbReference>
<dbReference type="InterPro" id="IPR035985">
    <property type="entry name" value="Ubiquitin-activating_enz"/>
</dbReference>
<comment type="pathway">
    <text evidence="2">Protein modification; protein sumoylation.</text>
</comment>
<evidence type="ECO:0000256" key="5">
    <source>
        <dbReference type="ARBA" id="ARBA00023242"/>
    </source>
</evidence>
<evidence type="ECO:0000259" key="8">
    <source>
        <dbReference type="Pfam" id="PF00899"/>
    </source>
</evidence>
<dbReference type="PANTHER" id="PTHR10953:SF162">
    <property type="entry name" value="SUMO-ACTIVATING ENZYME SUBUNIT 1"/>
    <property type="match status" value="1"/>
</dbReference>
<dbReference type="EMBL" id="ML121533">
    <property type="protein sequence ID" value="RPB26772.1"/>
    <property type="molecule type" value="Genomic_DNA"/>
</dbReference>
<dbReference type="AlphaFoldDB" id="A0A3N4M051"/>
<dbReference type="FunCoup" id="A0A3N4M051">
    <property type="interactions" value="1205"/>
</dbReference>
<dbReference type="Proteomes" id="UP000267821">
    <property type="component" value="Unassembled WGS sequence"/>
</dbReference>
<dbReference type="Pfam" id="PF00899">
    <property type="entry name" value="ThiF"/>
    <property type="match status" value="1"/>
</dbReference>
<dbReference type="PRINTS" id="PR01849">
    <property type="entry name" value="UBIQUITINACT"/>
</dbReference>
<dbReference type="GO" id="GO:0005737">
    <property type="term" value="C:cytoplasm"/>
    <property type="evidence" value="ECO:0007669"/>
    <property type="project" value="TreeGrafter"/>
</dbReference>
<comment type="similarity">
    <text evidence="3">Belongs to the ubiquitin-activating E1 family.</text>
</comment>
<comment type="subcellular location">
    <subcellularLocation>
        <location evidence="1">Nucleus</location>
    </subcellularLocation>
</comment>
<keyword evidence="4" id="KW-0833">Ubl conjugation pathway</keyword>
<evidence type="ECO:0000256" key="2">
    <source>
        <dbReference type="ARBA" id="ARBA00004718"/>
    </source>
</evidence>
<keyword evidence="5" id="KW-0539">Nucleus</keyword>
<evidence type="ECO:0000313" key="9">
    <source>
        <dbReference type="EMBL" id="RPB26772.1"/>
    </source>
</evidence>
<evidence type="ECO:0000256" key="6">
    <source>
        <dbReference type="ARBA" id="ARBA00044354"/>
    </source>
</evidence>
<dbReference type="OrthoDB" id="1708823at2759"/>
<evidence type="ECO:0000256" key="7">
    <source>
        <dbReference type="SAM" id="MobiDB-lite"/>
    </source>
</evidence>
<protein>
    <recommendedName>
        <fullName evidence="6">Ubiquitin-like 1-activating enzyme E1A</fullName>
    </recommendedName>
</protein>
<evidence type="ECO:0000256" key="4">
    <source>
        <dbReference type="ARBA" id="ARBA00022786"/>
    </source>
</evidence>
<dbReference type="GO" id="GO:0016925">
    <property type="term" value="P:protein sumoylation"/>
    <property type="evidence" value="ECO:0007669"/>
    <property type="project" value="TreeGrafter"/>
</dbReference>
<dbReference type="STRING" id="1051890.A0A3N4M051"/>
<dbReference type="InterPro" id="IPR000594">
    <property type="entry name" value="ThiF_NAD_FAD-bd"/>
</dbReference>
<organism evidence="9 10">
    <name type="scientific">Terfezia boudieri ATCC MYA-4762</name>
    <dbReference type="NCBI Taxonomy" id="1051890"/>
    <lineage>
        <taxon>Eukaryota</taxon>
        <taxon>Fungi</taxon>
        <taxon>Dikarya</taxon>
        <taxon>Ascomycota</taxon>
        <taxon>Pezizomycotina</taxon>
        <taxon>Pezizomycetes</taxon>
        <taxon>Pezizales</taxon>
        <taxon>Pezizaceae</taxon>
        <taxon>Terfezia</taxon>
    </lineage>
</organism>
<dbReference type="InterPro" id="IPR045886">
    <property type="entry name" value="ThiF/MoeB/HesA"/>
</dbReference>
<evidence type="ECO:0000256" key="3">
    <source>
        <dbReference type="ARBA" id="ARBA00005673"/>
    </source>
</evidence>
<dbReference type="SUPFAM" id="SSF69572">
    <property type="entry name" value="Activating enzymes of the ubiquitin-like proteins"/>
    <property type="match status" value="1"/>
</dbReference>
<keyword evidence="10" id="KW-1185">Reference proteome</keyword>
<feature type="domain" description="THIF-type NAD/FAD binding fold" evidence="8">
    <location>
        <begin position="31"/>
        <end position="357"/>
    </location>
</feature>
<dbReference type="GO" id="GO:0019948">
    <property type="term" value="F:SUMO activating enzyme activity"/>
    <property type="evidence" value="ECO:0007669"/>
    <property type="project" value="TreeGrafter"/>
</dbReference>
<feature type="region of interest" description="Disordered" evidence="7">
    <location>
        <begin position="368"/>
        <end position="388"/>
    </location>
</feature>
<proteinExistence type="inferred from homology"/>
<feature type="compositionally biased region" description="Polar residues" evidence="7">
    <location>
        <begin position="375"/>
        <end position="388"/>
    </location>
</feature>
<reference evidence="9 10" key="1">
    <citation type="journal article" date="2018" name="Nat. Ecol. Evol.">
        <title>Pezizomycetes genomes reveal the molecular basis of ectomycorrhizal truffle lifestyle.</title>
        <authorList>
            <person name="Murat C."/>
            <person name="Payen T."/>
            <person name="Noel B."/>
            <person name="Kuo A."/>
            <person name="Morin E."/>
            <person name="Chen J."/>
            <person name="Kohler A."/>
            <person name="Krizsan K."/>
            <person name="Balestrini R."/>
            <person name="Da Silva C."/>
            <person name="Montanini B."/>
            <person name="Hainaut M."/>
            <person name="Levati E."/>
            <person name="Barry K.W."/>
            <person name="Belfiori B."/>
            <person name="Cichocki N."/>
            <person name="Clum A."/>
            <person name="Dockter R.B."/>
            <person name="Fauchery L."/>
            <person name="Guy J."/>
            <person name="Iotti M."/>
            <person name="Le Tacon F."/>
            <person name="Lindquist E.A."/>
            <person name="Lipzen A."/>
            <person name="Malagnac F."/>
            <person name="Mello A."/>
            <person name="Molinier V."/>
            <person name="Miyauchi S."/>
            <person name="Poulain J."/>
            <person name="Riccioni C."/>
            <person name="Rubini A."/>
            <person name="Sitrit Y."/>
            <person name="Splivallo R."/>
            <person name="Traeger S."/>
            <person name="Wang M."/>
            <person name="Zifcakova L."/>
            <person name="Wipf D."/>
            <person name="Zambonelli A."/>
            <person name="Paolocci F."/>
            <person name="Nowrousian M."/>
            <person name="Ottonello S."/>
            <person name="Baldrian P."/>
            <person name="Spatafora J.W."/>
            <person name="Henrissat B."/>
            <person name="Nagy L.G."/>
            <person name="Aury J.M."/>
            <person name="Wincker P."/>
            <person name="Grigoriev I.V."/>
            <person name="Bonfante P."/>
            <person name="Martin F.M."/>
        </authorList>
    </citation>
    <scope>NUCLEOTIDE SEQUENCE [LARGE SCALE GENOMIC DNA]</scope>
    <source>
        <strain evidence="9 10">ATCC MYA-4762</strain>
    </source>
</reference>
<dbReference type="InterPro" id="IPR000011">
    <property type="entry name" value="UBQ/SUMO-activ_enz_E1-like"/>
</dbReference>